<evidence type="ECO:0000259" key="18">
    <source>
        <dbReference type="PROSITE" id="PS50110"/>
    </source>
</evidence>
<dbReference type="CDD" id="cd00082">
    <property type="entry name" value="HisKA"/>
    <property type="match status" value="1"/>
</dbReference>
<evidence type="ECO:0000256" key="13">
    <source>
        <dbReference type="ARBA" id="ARBA00023012"/>
    </source>
</evidence>
<evidence type="ECO:0000259" key="19">
    <source>
        <dbReference type="PROSITE" id="PS50894"/>
    </source>
</evidence>
<comment type="catalytic activity">
    <reaction evidence="1">
        <text>ATP + protein L-histidine = ADP + protein N-phospho-L-histidine.</text>
        <dbReference type="EC" id="2.7.13.3"/>
    </reaction>
</comment>
<evidence type="ECO:0000256" key="4">
    <source>
        <dbReference type="ARBA" id="ARBA00022475"/>
    </source>
</evidence>
<dbReference type="FunFam" id="1.10.287.130:FF:000004">
    <property type="entry name" value="Ethylene receptor 1"/>
    <property type="match status" value="1"/>
</dbReference>
<dbReference type="SUPFAM" id="SSF47384">
    <property type="entry name" value="Homodimeric domain of signal transducing histidine kinase"/>
    <property type="match status" value="1"/>
</dbReference>
<dbReference type="InterPro" id="IPR005467">
    <property type="entry name" value="His_kinase_dom"/>
</dbReference>
<feature type="modified residue" description="Phosphohistidine" evidence="15">
    <location>
        <position position="907"/>
    </location>
</feature>
<dbReference type="PROSITE" id="PS50109">
    <property type="entry name" value="HIS_KIN"/>
    <property type="match status" value="1"/>
</dbReference>
<feature type="domain" description="Response regulatory" evidence="18">
    <location>
        <begin position="734"/>
        <end position="848"/>
    </location>
</feature>
<dbReference type="CDD" id="cd17546">
    <property type="entry name" value="REC_hyHK_CKI1_RcsC-like"/>
    <property type="match status" value="1"/>
</dbReference>
<dbReference type="eggNOG" id="COG2205">
    <property type="taxonomic scope" value="Bacteria"/>
</dbReference>
<keyword evidence="10 20" id="KW-0418">Kinase</keyword>
<evidence type="ECO:0000259" key="17">
    <source>
        <dbReference type="PROSITE" id="PS50109"/>
    </source>
</evidence>
<evidence type="ECO:0000256" key="10">
    <source>
        <dbReference type="ARBA" id="ARBA00022777"/>
    </source>
</evidence>
<dbReference type="Pfam" id="PF00072">
    <property type="entry name" value="Response_reg"/>
    <property type="match status" value="1"/>
</dbReference>
<keyword evidence="21" id="KW-1185">Reference proteome</keyword>
<feature type="modified residue" description="4-aspartylphosphate" evidence="16">
    <location>
        <position position="783"/>
    </location>
</feature>
<evidence type="ECO:0000256" key="2">
    <source>
        <dbReference type="ARBA" id="ARBA00004429"/>
    </source>
</evidence>
<dbReference type="STRING" id="157783.LK03_21485"/>
<evidence type="ECO:0000256" key="3">
    <source>
        <dbReference type="ARBA" id="ARBA00012438"/>
    </source>
</evidence>
<dbReference type="PANTHER" id="PTHR43047:SF78">
    <property type="entry name" value="SENSORY_REGULATORY PROTEIN RPFC"/>
    <property type="match status" value="1"/>
</dbReference>
<keyword evidence="5" id="KW-0997">Cell inner membrane</keyword>
<dbReference type="GO" id="GO:0005886">
    <property type="term" value="C:plasma membrane"/>
    <property type="evidence" value="ECO:0007669"/>
    <property type="project" value="UniProtKB-SubCell"/>
</dbReference>
<reference evidence="20 21" key="1">
    <citation type="submission" date="2014-09" db="EMBL/GenBank/DDBJ databases">
        <authorList>
            <person name="Chan K.-G."/>
        </authorList>
    </citation>
    <scope>NUCLEOTIDE SEQUENCE [LARGE SCALE GENOMIC DNA]</scope>
    <source>
        <strain evidence="20 21">ND07</strain>
    </source>
</reference>
<dbReference type="InterPro" id="IPR008207">
    <property type="entry name" value="Sig_transdc_His_kin_Hpt_dom"/>
</dbReference>
<keyword evidence="11" id="KW-0067">ATP-binding</keyword>
<keyword evidence="14" id="KW-0472">Membrane</keyword>
<dbReference type="InterPro" id="IPR036890">
    <property type="entry name" value="HATPase_C_sf"/>
</dbReference>
<dbReference type="SMART" id="SM00388">
    <property type="entry name" value="HisKA"/>
    <property type="match status" value="1"/>
</dbReference>
<keyword evidence="8" id="KW-0812">Transmembrane</keyword>
<evidence type="ECO:0000313" key="21">
    <source>
        <dbReference type="Proteomes" id="UP000029493"/>
    </source>
</evidence>
<dbReference type="PROSITE" id="PS50894">
    <property type="entry name" value="HPT"/>
    <property type="match status" value="1"/>
</dbReference>
<dbReference type="InterPro" id="IPR004358">
    <property type="entry name" value="Sig_transdc_His_kin-like_C"/>
</dbReference>
<dbReference type="InterPro" id="IPR001789">
    <property type="entry name" value="Sig_transdc_resp-reg_receiver"/>
</dbReference>
<proteinExistence type="predicted"/>
<dbReference type="InterPro" id="IPR003594">
    <property type="entry name" value="HATPase_dom"/>
</dbReference>
<keyword evidence="12" id="KW-1133">Transmembrane helix</keyword>
<dbReference type="GO" id="GO:0000155">
    <property type="term" value="F:phosphorelay sensor kinase activity"/>
    <property type="evidence" value="ECO:0007669"/>
    <property type="project" value="InterPro"/>
</dbReference>
<evidence type="ECO:0000256" key="16">
    <source>
        <dbReference type="PROSITE-ProRule" id="PRU00169"/>
    </source>
</evidence>
<dbReference type="InterPro" id="IPR036097">
    <property type="entry name" value="HisK_dim/P_sf"/>
</dbReference>
<dbReference type="PRINTS" id="PR00344">
    <property type="entry name" value="BCTRLSENSOR"/>
</dbReference>
<comment type="subcellular location">
    <subcellularLocation>
        <location evidence="2">Cell inner membrane</location>
        <topology evidence="2">Multi-pass membrane protein</topology>
    </subcellularLocation>
</comment>
<dbReference type="SMART" id="SM00448">
    <property type="entry name" value="REC"/>
    <property type="match status" value="1"/>
</dbReference>
<evidence type="ECO:0000313" key="20">
    <source>
        <dbReference type="EMBL" id="AIR91669.1"/>
    </source>
</evidence>
<dbReference type="PROSITE" id="PS50110">
    <property type="entry name" value="RESPONSE_REGULATORY"/>
    <property type="match status" value="1"/>
</dbReference>
<evidence type="ECO:0000256" key="12">
    <source>
        <dbReference type="ARBA" id="ARBA00022989"/>
    </source>
</evidence>
<dbReference type="KEGG" id="psw:LK03_21485"/>
<dbReference type="SMART" id="SM00387">
    <property type="entry name" value="HATPase_c"/>
    <property type="match status" value="1"/>
</dbReference>
<dbReference type="AlphaFoldDB" id="A0A089WWR5"/>
<accession>A0A089WWR5</accession>
<gene>
    <name evidence="20" type="ORF">LK03_21485</name>
</gene>
<keyword evidence="7" id="KW-0808">Transferase</keyword>
<keyword evidence="9" id="KW-0547">Nucleotide-binding</keyword>
<name>A0A089WWR5_9PSED</name>
<dbReference type="Pfam" id="PF02518">
    <property type="entry name" value="HATPase_c"/>
    <property type="match status" value="1"/>
</dbReference>
<dbReference type="PANTHER" id="PTHR43047">
    <property type="entry name" value="TWO-COMPONENT HISTIDINE PROTEIN KINASE"/>
    <property type="match status" value="1"/>
</dbReference>
<evidence type="ECO:0000256" key="6">
    <source>
        <dbReference type="ARBA" id="ARBA00022553"/>
    </source>
</evidence>
<dbReference type="Pfam" id="PF00512">
    <property type="entry name" value="HisKA"/>
    <property type="match status" value="1"/>
</dbReference>
<evidence type="ECO:0000256" key="1">
    <source>
        <dbReference type="ARBA" id="ARBA00000085"/>
    </source>
</evidence>
<dbReference type="Gene3D" id="3.40.50.2300">
    <property type="match status" value="1"/>
</dbReference>
<evidence type="ECO:0000256" key="15">
    <source>
        <dbReference type="PROSITE-ProRule" id="PRU00110"/>
    </source>
</evidence>
<dbReference type="InterPro" id="IPR036641">
    <property type="entry name" value="HPT_dom_sf"/>
</dbReference>
<evidence type="ECO:0000256" key="5">
    <source>
        <dbReference type="ARBA" id="ARBA00022519"/>
    </source>
</evidence>
<dbReference type="Gene3D" id="1.10.287.130">
    <property type="match status" value="1"/>
</dbReference>
<sequence length="965" mass="105666">MKHASLRMDKLARSSQRLNKTLLLLSGLLMLLSSTCYWAVSRLLESEQQRLELHFARVVEIINEHEVFLRDVVTSNRQSAFSLAQLAHPVSVVESLPIPGRTLLKARGLEMSLAFSLAYSSGYTAADVRRALALGVELTDYYGGFWARSFYASPQVFVLAPGRASLAIPYAGDQRQHLPLLPQHYMAAVDRLGQLMATPGLLADQRVHWLRSPAPLYDDNLRIVAMIRFDADYTLHPAGTPQQPLALAAVMDTEQIDEFERVLRLSVYNQFTLISPEGDVLMGELGVDDAAPLGLSFNGDGLRFKMKAAEGRPWTGLYAITYQNFLRYAKWPLLGLGLTFIAAIILGLWIDHWFKSRIVVPAQRAQDRLAENEAFNRIILHNAPVGLCVVRRYDRQLLLENERAVQWGIASAVTHVLAQHHGDQAPGEMCLLVEGHYLQAVVVASRYDGQDVFLCGCNDVTRHVDENQLLNQARRQATAANEAKTVFLATMSHEIRTPLYGVLGNLELLSLTDLGERQRHYLEIIESSCAVLFQLISNVLDVSKIESGQMALEQVPFDPHQLVEDAVASFTATAHNKGLQIDSEIDPAMPALVEGDAGRIRQVLNNLLGNAIKFTDCGRVRLRLTVQERAGDSVLVQWQVTDTGKGIPEKAIEHLFKPFYQVSGGEEGGGAGLGLSICSRLSELMGGSMRVVSELGLGSSLSLIVRLPVVESSRAVTPAQFVPSYTQVPSLDVRVLVAEDNPVSQAVMAEQLTALGAHPTVVSDGQQALDAWSAQAFDLVITDINMPRLNGYAFTRALREKGVSVPIIGITANALREEGERCLAAGMNAWLVKPLSLGGLRQALISQCRRAAGQGAAVPEEDEDRSGWIELSDPMRQLLAETLLADVAQIEQGLAHGDAALVQQRLHSLCGALASVHAKGLYEVCQRVEEALHEAPMKGLLAEQVRALCTRLGVVAQCLLDDFSG</sequence>
<dbReference type="Gene3D" id="1.20.120.160">
    <property type="entry name" value="HPT domain"/>
    <property type="match status" value="1"/>
</dbReference>
<feature type="domain" description="Histidine kinase" evidence="17">
    <location>
        <begin position="490"/>
        <end position="711"/>
    </location>
</feature>
<dbReference type="Pfam" id="PF01627">
    <property type="entry name" value="Hpt"/>
    <property type="match status" value="1"/>
</dbReference>
<dbReference type="InterPro" id="IPR003661">
    <property type="entry name" value="HisK_dim/P_dom"/>
</dbReference>
<dbReference type="EMBL" id="CP009455">
    <property type="protein sequence ID" value="AIR91669.1"/>
    <property type="molecule type" value="Genomic_DNA"/>
</dbReference>
<evidence type="ECO:0000256" key="14">
    <source>
        <dbReference type="ARBA" id="ARBA00023136"/>
    </source>
</evidence>
<evidence type="ECO:0000256" key="11">
    <source>
        <dbReference type="ARBA" id="ARBA00022840"/>
    </source>
</evidence>
<dbReference type="InterPro" id="IPR011006">
    <property type="entry name" value="CheY-like_superfamily"/>
</dbReference>
<dbReference type="SUPFAM" id="SSF47226">
    <property type="entry name" value="Histidine-containing phosphotransfer domain, HPT domain"/>
    <property type="match status" value="1"/>
</dbReference>
<evidence type="ECO:0000256" key="9">
    <source>
        <dbReference type="ARBA" id="ARBA00022741"/>
    </source>
</evidence>
<dbReference type="SUPFAM" id="SSF52172">
    <property type="entry name" value="CheY-like"/>
    <property type="match status" value="1"/>
</dbReference>
<dbReference type="EC" id="2.7.13.3" evidence="3"/>
<dbReference type="OrthoDB" id="9770795at2"/>
<evidence type="ECO:0000256" key="7">
    <source>
        <dbReference type="ARBA" id="ARBA00022679"/>
    </source>
</evidence>
<feature type="domain" description="HPt" evidence="19">
    <location>
        <begin position="868"/>
        <end position="965"/>
    </location>
</feature>
<dbReference type="RefSeq" id="WP_038414467.1">
    <property type="nucleotide sequence ID" value="NZ_CP009455.1"/>
</dbReference>
<protein>
    <recommendedName>
        <fullName evidence="3">histidine kinase</fullName>
        <ecNumber evidence="3">2.7.13.3</ecNumber>
    </recommendedName>
</protein>
<keyword evidence="4" id="KW-1003">Cell membrane</keyword>
<dbReference type="GO" id="GO:0005524">
    <property type="term" value="F:ATP binding"/>
    <property type="evidence" value="ECO:0007669"/>
    <property type="project" value="UniProtKB-KW"/>
</dbReference>
<organism evidence="20 21">
    <name type="scientific">Pseudomonas cremoricolorata</name>
    <dbReference type="NCBI Taxonomy" id="157783"/>
    <lineage>
        <taxon>Bacteria</taxon>
        <taxon>Pseudomonadati</taxon>
        <taxon>Pseudomonadota</taxon>
        <taxon>Gammaproteobacteria</taxon>
        <taxon>Pseudomonadales</taxon>
        <taxon>Pseudomonadaceae</taxon>
        <taxon>Pseudomonas</taxon>
    </lineage>
</organism>
<dbReference type="FunFam" id="3.30.565.10:FF:000010">
    <property type="entry name" value="Sensor histidine kinase RcsC"/>
    <property type="match status" value="1"/>
</dbReference>
<dbReference type="SUPFAM" id="SSF55874">
    <property type="entry name" value="ATPase domain of HSP90 chaperone/DNA topoisomerase II/histidine kinase"/>
    <property type="match status" value="1"/>
</dbReference>
<evidence type="ECO:0000256" key="8">
    <source>
        <dbReference type="ARBA" id="ARBA00022692"/>
    </source>
</evidence>
<keyword evidence="13" id="KW-0902">Two-component regulatory system</keyword>
<dbReference type="Gene3D" id="3.30.565.10">
    <property type="entry name" value="Histidine kinase-like ATPase, C-terminal domain"/>
    <property type="match status" value="1"/>
</dbReference>
<dbReference type="Proteomes" id="UP000029493">
    <property type="component" value="Chromosome"/>
</dbReference>
<keyword evidence="6 16" id="KW-0597">Phosphoprotein</keyword>